<dbReference type="Gene3D" id="3.40.50.720">
    <property type="entry name" value="NAD(P)-binding Rossmann-like Domain"/>
    <property type="match status" value="1"/>
</dbReference>
<protein>
    <submittedName>
        <fullName evidence="4">Thiazole biosynthesis adenylyltransferase ThiF</fullName>
    </submittedName>
</protein>
<keyword evidence="4" id="KW-0808">Transferase</keyword>
<evidence type="ECO:0000259" key="3">
    <source>
        <dbReference type="Pfam" id="PF00899"/>
    </source>
</evidence>
<dbReference type="GO" id="GO:0004792">
    <property type="term" value="F:thiosulfate-cyanide sulfurtransferase activity"/>
    <property type="evidence" value="ECO:0007669"/>
    <property type="project" value="TreeGrafter"/>
</dbReference>
<comment type="caution">
    <text evidence="4">The sequence shown here is derived from an EMBL/GenBank/DDBJ whole genome shotgun (WGS) entry which is preliminary data.</text>
</comment>
<dbReference type="GO" id="GO:0016779">
    <property type="term" value="F:nucleotidyltransferase activity"/>
    <property type="evidence" value="ECO:0007669"/>
    <property type="project" value="UniProtKB-KW"/>
</dbReference>
<evidence type="ECO:0000313" key="4">
    <source>
        <dbReference type="EMBL" id="RUT48118.1"/>
    </source>
</evidence>
<dbReference type="EMBL" id="RZNY01000002">
    <property type="protein sequence ID" value="RUT48118.1"/>
    <property type="molecule type" value="Genomic_DNA"/>
</dbReference>
<dbReference type="GO" id="GO:0008641">
    <property type="term" value="F:ubiquitin-like modifier activating enzyme activity"/>
    <property type="evidence" value="ECO:0007669"/>
    <property type="project" value="InterPro"/>
</dbReference>
<dbReference type="OrthoDB" id="9804286at2"/>
<sequence length="361" mass="39793">MSEDHLGSVSHLKNSESSERDNRYSRQERFGPIGSTGQRKLTEATVLIVGAGALGTVIAESLVRAGIGSIIIADRDYVEWSNLQRQQLFCEEDAVNRVPKAVAAQNRLRAINSGVKIEGHVMDVTLDEIESLLPGVNLIVDATDNFDTRLLINDVSQKHAIPWIYGACVGSYGITYTILPGVTPCMNCLLESMPFGVGGDTCETAGIISPAVQTVTAHQMTEALKLLTGQLEALRGTILTFDLWRNEQASIKVSSAKREDCPSCGTEPSYPFLSKSGTRKTEVLCGRDTVQIRPVTKRRLNLQEIAEIFRRLEEGKVEYNPFLVSYTVGKLRIVLFQDGRALIHGTKDITEAKAIYDRYMN</sequence>
<gene>
    <name evidence="4" type="ORF">EJP82_02975</name>
</gene>
<dbReference type="PANTHER" id="PTHR10953">
    <property type="entry name" value="UBIQUITIN-ACTIVATING ENZYME E1"/>
    <property type="match status" value="1"/>
</dbReference>
<proteinExistence type="inferred from homology"/>
<dbReference type="AlphaFoldDB" id="A0A3S1BRQ4"/>
<dbReference type="InterPro" id="IPR000594">
    <property type="entry name" value="ThiF_NAD_FAD-bd"/>
</dbReference>
<feature type="region of interest" description="Disordered" evidence="2">
    <location>
        <begin position="1"/>
        <end position="36"/>
    </location>
</feature>
<dbReference type="PANTHER" id="PTHR10953:SF102">
    <property type="entry name" value="ADENYLYLTRANSFERASE AND SULFURTRANSFERASE MOCS3"/>
    <property type="match status" value="1"/>
</dbReference>
<name>A0A3S1BRQ4_9BACL</name>
<dbReference type="RefSeq" id="WP_127190538.1">
    <property type="nucleotide sequence ID" value="NZ_RZNY01000002.1"/>
</dbReference>
<dbReference type="Pfam" id="PF00899">
    <property type="entry name" value="ThiF"/>
    <property type="match status" value="1"/>
</dbReference>
<dbReference type="GO" id="GO:0005829">
    <property type="term" value="C:cytosol"/>
    <property type="evidence" value="ECO:0007669"/>
    <property type="project" value="TreeGrafter"/>
</dbReference>
<dbReference type="CDD" id="cd00757">
    <property type="entry name" value="ThiF_MoeB_HesA_family"/>
    <property type="match status" value="1"/>
</dbReference>
<dbReference type="FunFam" id="3.40.50.720:FF:000080">
    <property type="entry name" value="Thiazole biosynthesis adenylyltransferase ThiF"/>
    <property type="match status" value="1"/>
</dbReference>
<feature type="domain" description="THIF-type NAD/FAD binding fold" evidence="3">
    <location>
        <begin position="24"/>
        <end position="262"/>
    </location>
</feature>
<comment type="similarity">
    <text evidence="1">Belongs to the HesA/MoeB/ThiF family.</text>
</comment>
<feature type="compositionally biased region" description="Basic and acidic residues" evidence="2">
    <location>
        <begin position="13"/>
        <end position="29"/>
    </location>
</feature>
<evidence type="ECO:0000256" key="1">
    <source>
        <dbReference type="ARBA" id="ARBA00009919"/>
    </source>
</evidence>
<evidence type="ECO:0000256" key="2">
    <source>
        <dbReference type="SAM" id="MobiDB-lite"/>
    </source>
</evidence>
<organism evidence="4 5">
    <name type="scientific">Paenibacillus anaericanus</name>
    <dbReference type="NCBI Taxonomy" id="170367"/>
    <lineage>
        <taxon>Bacteria</taxon>
        <taxon>Bacillati</taxon>
        <taxon>Bacillota</taxon>
        <taxon>Bacilli</taxon>
        <taxon>Bacillales</taxon>
        <taxon>Paenibacillaceae</taxon>
        <taxon>Paenibacillus</taxon>
    </lineage>
</organism>
<accession>A0A3S1BRQ4</accession>
<dbReference type="InterPro" id="IPR035985">
    <property type="entry name" value="Ubiquitin-activating_enz"/>
</dbReference>
<keyword evidence="4" id="KW-0548">Nucleotidyltransferase</keyword>
<dbReference type="Proteomes" id="UP000279446">
    <property type="component" value="Unassembled WGS sequence"/>
</dbReference>
<dbReference type="SUPFAM" id="SSF69572">
    <property type="entry name" value="Activating enzymes of the ubiquitin-like proteins"/>
    <property type="match status" value="1"/>
</dbReference>
<dbReference type="InterPro" id="IPR045886">
    <property type="entry name" value="ThiF/MoeB/HesA"/>
</dbReference>
<dbReference type="GO" id="GO:0008146">
    <property type="term" value="F:sulfotransferase activity"/>
    <property type="evidence" value="ECO:0007669"/>
    <property type="project" value="TreeGrafter"/>
</dbReference>
<reference evidence="4 5" key="1">
    <citation type="submission" date="2018-12" db="EMBL/GenBank/DDBJ databases">
        <authorList>
            <person name="Sun L."/>
            <person name="Chen Z."/>
        </authorList>
    </citation>
    <scope>NUCLEOTIDE SEQUENCE [LARGE SCALE GENOMIC DNA]</scope>
    <source>
        <strain evidence="4 5">DSM 15890</strain>
    </source>
</reference>
<dbReference type="NCBIfam" id="NF009123">
    <property type="entry name" value="PRK12475.1"/>
    <property type="match status" value="1"/>
</dbReference>
<evidence type="ECO:0000313" key="5">
    <source>
        <dbReference type="Proteomes" id="UP000279446"/>
    </source>
</evidence>
<keyword evidence="5" id="KW-1185">Reference proteome</keyword>